<reference evidence="2 3" key="1">
    <citation type="submission" date="2017-03" db="EMBL/GenBank/DDBJ databases">
        <title>Genomes of endolithic fungi from Antarctica.</title>
        <authorList>
            <person name="Coleine C."/>
            <person name="Masonjones S."/>
            <person name="Stajich J.E."/>
        </authorList>
    </citation>
    <scope>NUCLEOTIDE SEQUENCE [LARGE SCALE GENOMIC DNA]</scope>
    <source>
        <strain evidence="2 3">CCFEE 6315</strain>
    </source>
</reference>
<dbReference type="OrthoDB" id="5427350at2759"/>
<evidence type="ECO:0000256" key="1">
    <source>
        <dbReference type="SAM" id="MobiDB-lite"/>
    </source>
</evidence>
<organism evidence="2 3">
    <name type="scientific">Salinomyces thailandicus</name>
    <dbReference type="NCBI Taxonomy" id="706561"/>
    <lineage>
        <taxon>Eukaryota</taxon>
        <taxon>Fungi</taxon>
        <taxon>Dikarya</taxon>
        <taxon>Ascomycota</taxon>
        <taxon>Pezizomycotina</taxon>
        <taxon>Dothideomycetes</taxon>
        <taxon>Dothideomycetidae</taxon>
        <taxon>Mycosphaerellales</taxon>
        <taxon>Teratosphaeriaceae</taxon>
        <taxon>Salinomyces</taxon>
    </lineage>
</organism>
<name>A0A4U0TP39_9PEZI</name>
<proteinExistence type="predicted"/>
<sequence>MQPTHGSTPHRARATDIEYNERPTTIFAPWVQSLTAYVLASATTSVVPTNTTGNTWPYQTFRTVNFTPPVLDISHSDVRRQSHYGLFGEEEEYLFFAPDGATAYQMAPLIMSMDGELVWNGPSTHANGFGVQDYLGEDVLVWWNGTVYHEPIGRGNGAVYMLDQHYEQIHKTTLAGNFVEHVPNATFPSNIDLHEINLTENGTMLVAGNNVTQTDLTSLGGPPDGWVVEAQFYEIDIATNEVLFAWKSLDHLDQIPLSASVYPLGSEGYTGATQPLAWGYFHINAVGRLPGGGYILSSRFLCSAIAIDLQGNVKWRLQGQNGGDFTLGPGAEFCYQHDIRAYPTHQEQQPGGHNSNTSLLTLHMHDNANSPIENNTNPTNGKTLHLDLTTKTATLHQTYLNTSGPIFSTAQGNYQALPNGNVFLGHGWIPVLEEFTSKGEILSTIQFGLAEEREGGGFYSLLKPTLSYRAFKQRWVGCPLTKPDVVVEKKKKMMDSTSSSSSRGGKGGDHHDEEETFTVYVSQNGATEVVSWEVWGGESAKDLDGLRWLRTVGKKGFETAVEVKDCAGVKYIQVRPVMRHGGRGRGRGRVRGTECRSVDSAIVAVR</sequence>
<evidence type="ECO:0008006" key="4">
    <source>
        <dbReference type="Google" id="ProtNLM"/>
    </source>
</evidence>
<dbReference type="Proteomes" id="UP000308549">
    <property type="component" value="Unassembled WGS sequence"/>
</dbReference>
<comment type="caution">
    <text evidence="2">The sequence shown here is derived from an EMBL/GenBank/DDBJ whole genome shotgun (WGS) entry which is preliminary data.</text>
</comment>
<accession>A0A4U0TP39</accession>
<gene>
    <name evidence="2" type="ORF">B0A50_07120</name>
</gene>
<evidence type="ECO:0000313" key="2">
    <source>
        <dbReference type="EMBL" id="TKA23542.1"/>
    </source>
</evidence>
<dbReference type="PANTHER" id="PTHR35340:SF6">
    <property type="entry name" value="ASST-DOMAIN-CONTAINING PROTEIN"/>
    <property type="match status" value="1"/>
</dbReference>
<feature type="region of interest" description="Disordered" evidence="1">
    <location>
        <begin position="489"/>
        <end position="512"/>
    </location>
</feature>
<dbReference type="InterPro" id="IPR053143">
    <property type="entry name" value="Arylsulfate_ST"/>
</dbReference>
<dbReference type="EMBL" id="NAJL01000054">
    <property type="protein sequence ID" value="TKA23542.1"/>
    <property type="molecule type" value="Genomic_DNA"/>
</dbReference>
<dbReference type="Pfam" id="PF14269">
    <property type="entry name" value="Arylsulfotran_2"/>
    <property type="match status" value="1"/>
</dbReference>
<keyword evidence="3" id="KW-1185">Reference proteome</keyword>
<protein>
    <recommendedName>
        <fullName evidence="4">Arylsulfotransferase</fullName>
    </recommendedName>
</protein>
<evidence type="ECO:0000313" key="3">
    <source>
        <dbReference type="Proteomes" id="UP000308549"/>
    </source>
</evidence>
<dbReference type="InterPro" id="IPR039535">
    <property type="entry name" value="ASST-like"/>
</dbReference>
<dbReference type="PANTHER" id="PTHR35340">
    <property type="entry name" value="PQQ ENZYME REPEAT PROTEIN-RELATED"/>
    <property type="match status" value="1"/>
</dbReference>
<dbReference type="AlphaFoldDB" id="A0A4U0TP39"/>